<dbReference type="AlphaFoldDB" id="A0A1R1PHZ9"/>
<name>A0A1R1PHZ9_ZANCU</name>
<dbReference type="Pfam" id="PF09334">
    <property type="entry name" value="tRNA-synt_1g"/>
    <property type="match status" value="1"/>
</dbReference>
<comment type="caution">
    <text evidence="11">The sequence shown here is derived from an EMBL/GenBank/DDBJ whole genome shotgun (WGS) entry which is preliminary data.</text>
</comment>
<dbReference type="GO" id="GO:0006431">
    <property type="term" value="P:methionyl-tRNA aminoacylation"/>
    <property type="evidence" value="ECO:0007669"/>
    <property type="project" value="InterPro"/>
</dbReference>
<proteinExistence type="inferred from homology"/>
<dbReference type="CDD" id="cd07957">
    <property type="entry name" value="Anticodon_Ia_Met"/>
    <property type="match status" value="1"/>
</dbReference>
<gene>
    <name evidence="11" type="ORF">AX774_g5931</name>
</gene>
<keyword evidence="3 8" id="KW-0436">Ligase</keyword>
<accession>A0A1R1PHZ9</accession>
<comment type="similarity">
    <text evidence="1 8">Belongs to the class-I aminoacyl-tRNA synthetase family.</text>
</comment>
<reference evidence="12" key="1">
    <citation type="submission" date="2017-01" db="EMBL/GenBank/DDBJ databases">
        <authorList>
            <person name="Wang Y."/>
            <person name="White M."/>
            <person name="Kvist S."/>
            <person name="Moncalvo J.-M."/>
        </authorList>
    </citation>
    <scope>NUCLEOTIDE SEQUENCE [LARGE SCALE GENOMIC DNA]</scope>
    <source>
        <strain evidence="12">COL-18-3</strain>
    </source>
</reference>
<dbReference type="PRINTS" id="PR01041">
    <property type="entry name" value="TRNASYNTHMET"/>
</dbReference>
<keyword evidence="6 8" id="KW-0648">Protein biosynthesis</keyword>
<evidence type="ECO:0000259" key="10">
    <source>
        <dbReference type="Pfam" id="PF19303"/>
    </source>
</evidence>
<dbReference type="InterPro" id="IPR009080">
    <property type="entry name" value="tRNAsynth_Ia_anticodon-bd"/>
</dbReference>
<dbReference type="GO" id="GO:0004825">
    <property type="term" value="F:methionine-tRNA ligase activity"/>
    <property type="evidence" value="ECO:0007669"/>
    <property type="project" value="UniProtKB-EC"/>
</dbReference>
<dbReference type="Proteomes" id="UP000188320">
    <property type="component" value="Unassembled WGS sequence"/>
</dbReference>
<dbReference type="InterPro" id="IPR041872">
    <property type="entry name" value="Anticodon_Met"/>
</dbReference>
<keyword evidence="5 8" id="KW-0067">ATP-binding</keyword>
<evidence type="ECO:0000256" key="7">
    <source>
        <dbReference type="ARBA" id="ARBA00023146"/>
    </source>
</evidence>
<dbReference type="PANTHER" id="PTHR43326">
    <property type="entry name" value="METHIONYL-TRNA SYNTHETASE"/>
    <property type="match status" value="1"/>
</dbReference>
<evidence type="ECO:0000256" key="2">
    <source>
        <dbReference type="ARBA" id="ARBA00012838"/>
    </source>
</evidence>
<dbReference type="SUPFAM" id="SSF52374">
    <property type="entry name" value="Nucleotidylyl transferase"/>
    <property type="match status" value="1"/>
</dbReference>
<evidence type="ECO:0000256" key="8">
    <source>
        <dbReference type="RuleBase" id="RU363039"/>
    </source>
</evidence>
<evidence type="ECO:0000259" key="9">
    <source>
        <dbReference type="Pfam" id="PF09334"/>
    </source>
</evidence>
<dbReference type="Gene3D" id="2.170.220.10">
    <property type="match status" value="1"/>
</dbReference>
<evidence type="ECO:0000256" key="1">
    <source>
        <dbReference type="ARBA" id="ARBA00005594"/>
    </source>
</evidence>
<evidence type="ECO:0000256" key="4">
    <source>
        <dbReference type="ARBA" id="ARBA00022741"/>
    </source>
</evidence>
<dbReference type="SUPFAM" id="SSF47323">
    <property type="entry name" value="Anticodon-binding domain of a subclass of class I aminoacyl-tRNA synthetases"/>
    <property type="match status" value="1"/>
</dbReference>
<dbReference type="Pfam" id="PF19303">
    <property type="entry name" value="Anticodon_3"/>
    <property type="match status" value="1"/>
</dbReference>
<dbReference type="InterPro" id="IPR033911">
    <property type="entry name" value="MetRS_core"/>
</dbReference>
<dbReference type="NCBIfam" id="TIGR00398">
    <property type="entry name" value="metG"/>
    <property type="match status" value="1"/>
</dbReference>
<keyword evidence="12" id="KW-1185">Reference proteome</keyword>
<feature type="domain" description="Methionyl/Leucyl tRNA synthetase" evidence="9">
    <location>
        <begin position="50"/>
        <end position="453"/>
    </location>
</feature>
<keyword evidence="4 8" id="KW-0547">Nucleotide-binding</keyword>
<dbReference type="InterPro" id="IPR023457">
    <property type="entry name" value="Met-tRNA_synth_2"/>
</dbReference>
<dbReference type="OrthoDB" id="24670at2759"/>
<organism evidence="11 12">
    <name type="scientific">Zancudomyces culisetae</name>
    <name type="common">Gut fungus</name>
    <name type="synonym">Smittium culisetae</name>
    <dbReference type="NCBI Taxonomy" id="1213189"/>
    <lineage>
        <taxon>Eukaryota</taxon>
        <taxon>Fungi</taxon>
        <taxon>Fungi incertae sedis</taxon>
        <taxon>Zoopagomycota</taxon>
        <taxon>Kickxellomycotina</taxon>
        <taxon>Harpellomycetes</taxon>
        <taxon>Harpellales</taxon>
        <taxon>Legeriomycetaceae</taxon>
        <taxon>Zancudomyces</taxon>
    </lineage>
</organism>
<protein>
    <recommendedName>
        <fullName evidence="2">methionine--tRNA ligase</fullName>
        <ecNumber evidence="2">6.1.1.10</ecNumber>
    </recommendedName>
</protein>
<dbReference type="EC" id="6.1.1.10" evidence="2"/>
<dbReference type="EMBL" id="LSSK01001126">
    <property type="protein sequence ID" value="OMH80625.1"/>
    <property type="molecule type" value="Genomic_DNA"/>
</dbReference>
<dbReference type="GO" id="GO:0005524">
    <property type="term" value="F:ATP binding"/>
    <property type="evidence" value="ECO:0007669"/>
    <property type="project" value="UniProtKB-KW"/>
</dbReference>
<evidence type="ECO:0000256" key="3">
    <source>
        <dbReference type="ARBA" id="ARBA00022598"/>
    </source>
</evidence>
<dbReference type="CDD" id="cd00814">
    <property type="entry name" value="MetRS_core"/>
    <property type="match status" value="1"/>
</dbReference>
<feature type="domain" description="Methionyl-tRNA synthetase anticodon-binding" evidence="10">
    <location>
        <begin position="488"/>
        <end position="573"/>
    </location>
</feature>
<dbReference type="InterPro" id="IPR015413">
    <property type="entry name" value="Methionyl/Leucyl_tRNA_Synth"/>
</dbReference>
<evidence type="ECO:0000313" key="11">
    <source>
        <dbReference type="EMBL" id="OMH80625.1"/>
    </source>
</evidence>
<dbReference type="PANTHER" id="PTHR43326:SF1">
    <property type="entry name" value="METHIONINE--TRNA LIGASE, MITOCHONDRIAL"/>
    <property type="match status" value="1"/>
</dbReference>
<keyword evidence="7 8" id="KW-0030">Aminoacyl-tRNA synthetase</keyword>
<evidence type="ECO:0000256" key="6">
    <source>
        <dbReference type="ARBA" id="ARBA00022917"/>
    </source>
</evidence>
<evidence type="ECO:0000313" key="12">
    <source>
        <dbReference type="Proteomes" id="UP000188320"/>
    </source>
</evidence>
<evidence type="ECO:0000256" key="5">
    <source>
        <dbReference type="ARBA" id="ARBA00022840"/>
    </source>
</evidence>
<dbReference type="InterPro" id="IPR014729">
    <property type="entry name" value="Rossmann-like_a/b/a_fold"/>
</dbReference>
<dbReference type="InterPro" id="IPR014758">
    <property type="entry name" value="Met-tRNA_synth"/>
</dbReference>
<dbReference type="Gene3D" id="3.40.50.620">
    <property type="entry name" value="HUPs"/>
    <property type="match status" value="1"/>
</dbReference>
<dbReference type="Gene3D" id="1.10.730.10">
    <property type="entry name" value="Isoleucyl-tRNA Synthetase, Domain 1"/>
    <property type="match status" value="1"/>
</dbReference>
<sequence length="616" mass="69732">MRNLSRILVLATTRSRAVCIRRYIQSTTTPALGEKKTITPKLVNEDTKQVYISTPIYYVNGAPHIGHLYTGIMADVTSRFYRSQGYDVEFATGTDEHGFKVQQQALKDIQSDKALATTTDPAGEGMADSNKILAFCDLHSNQFKKLCQVANIQYTKFNRTTSKDHFAKVQKFWNLIKENGFIYMGKHSGFYSVTDECFYTETDEKHITKIDSTDQNEHQQYIYTCPNTKTASKVEFFSEENYKFKLGLFKNKIKEYLFFKNNNVLVPPSRSNMLSSFLFKNIQNIPTDQHQVDDLSVSRPSSRVGWGIPVPGDASQTVYVWLDALANYLAPAHGKDSGNIDRIPDIQLMGKEIIKFHSIYWPAFLMAASDKYKLPQKIVVHGHFTNNGTKMSKSLGNVVDPFSQIEKYGSDALRYYLVKCGSFGSDNDYLESNIPLFYNKDLADHLGNLLSRSTSSKLAVDYSSLPLINNECVNNGATPADSRDSAIHTSLLSLPNRVSSCYADFDFALAAKTVLEHLAITNKYFSDNKPWILTRSDPTRLNTVIFYCLESIRICSILLYPIIPNKSTEILDIYYNHTKPADYYFWSGSALGSFFTSADSINRFKLGKIPILFNKL</sequence>